<feature type="non-terminal residue" evidence="2">
    <location>
        <position position="1"/>
    </location>
</feature>
<keyword evidence="2" id="KW-0969">Cilium</keyword>
<gene>
    <name evidence="2" type="ORF">KUDE01_020087</name>
</gene>
<dbReference type="AlphaFoldDB" id="A0AAD9C7E2"/>
<sequence length="291" mass="31713">HFSRQSLPLVSVSTAGPEQIPAQAPNSGPHTTCYRLTEYDGARDGELDLAFDQSVRYSMGCGVAAGEERREEAERRERECSISFLLTHLSSLTTSSHSTTPLSSFFTSESIFFFLSAPKCCQSHCLHEGDVSSPLTEMKRADVLKDGPGGHFELFSALSTRQTTSDEEQSAATASGNPVAGQDGSQTPPRGAEPSGCRVTVYNAGFSPFHALILSIVPEFSQLPIPVARSEMISSTCNTSFCSLGATLLLIKQTTHGERRKHAVEKEIQRIKRQRGEELTVLLSQRVKNEM</sequence>
<dbReference type="EMBL" id="JASDAP010000011">
    <property type="protein sequence ID" value="KAK1894629.1"/>
    <property type="molecule type" value="Genomic_DNA"/>
</dbReference>
<proteinExistence type="predicted"/>
<name>A0AAD9C7E2_DISEL</name>
<feature type="region of interest" description="Disordered" evidence="1">
    <location>
        <begin position="163"/>
        <end position="194"/>
    </location>
</feature>
<organism evidence="2 3">
    <name type="scientific">Dissostichus eleginoides</name>
    <name type="common">Patagonian toothfish</name>
    <name type="synonym">Dissostichus amissus</name>
    <dbReference type="NCBI Taxonomy" id="100907"/>
    <lineage>
        <taxon>Eukaryota</taxon>
        <taxon>Metazoa</taxon>
        <taxon>Chordata</taxon>
        <taxon>Craniata</taxon>
        <taxon>Vertebrata</taxon>
        <taxon>Euteleostomi</taxon>
        <taxon>Actinopterygii</taxon>
        <taxon>Neopterygii</taxon>
        <taxon>Teleostei</taxon>
        <taxon>Neoteleostei</taxon>
        <taxon>Acanthomorphata</taxon>
        <taxon>Eupercaria</taxon>
        <taxon>Perciformes</taxon>
        <taxon>Notothenioidei</taxon>
        <taxon>Nototheniidae</taxon>
        <taxon>Dissostichus</taxon>
    </lineage>
</organism>
<accession>A0AAD9C7E2</accession>
<evidence type="ECO:0000313" key="3">
    <source>
        <dbReference type="Proteomes" id="UP001228049"/>
    </source>
</evidence>
<dbReference type="Proteomes" id="UP001228049">
    <property type="component" value="Unassembled WGS sequence"/>
</dbReference>
<feature type="non-terminal residue" evidence="2">
    <location>
        <position position="291"/>
    </location>
</feature>
<evidence type="ECO:0000313" key="2">
    <source>
        <dbReference type="EMBL" id="KAK1894629.1"/>
    </source>
</evidence>
<reference evidence="2" key="1">
    <citation type="submission" date="2023-04" db="EMBL/GenBank/DDBJ databases">
        <title>Chromosome-level genome of Chaenocephalus aceratus.</title>
        <authorList>
            <person name="Park H."/>
        </authorList>
    </citation>
    <scope>NUCLEOTIDE SEQUENCE</scope>
    <source>
        <strain evidence="2">DE</strain>
        <tissue evidence="2">Muscle</tissue>
    </source>
</reference>
<keyword evidence="2" id="KW-0966">Cell projection</keyword>
<keyword evidence="2" id="KW-0282">Flagellum</keyword>
<protein>
    <submittedName>
        <fullName evidence="2">Cilia- and flagella-associated protein 99</fullName>
    </submittedName>
</protein>
<keyword evidence="3" id="KW-1185">Reference proteome</keyword>
<evidence type="ECO:0000256" key="1">
    <source>
        <dbReference type="SAM" id="MobiDB-lite"/>
    </source>
</evidence>
<comment type="caution">
    <text evidence="2">The sequence shown here is derived from an EMBL/GenBank/DDBJ whole genome shotgun (WGS) entry which is preliminary data.</text>
</comment>